<evidence type="ECO:0000313" key="2">
    <source>
        <dbReference type="EMBL" id="KXO07069.1"/>
    </source>
</evidence>
<proteinExistence type="predicted"/>
<feature type="chain" id="PRO_5007480174" evidence="1">
    <location>
        <begin position="25"/>
        <end position="165"/>
    </location>
</feature>
<sequence length="165" mass="17878">MKRTHLFNVGLLLAAATLAAPVLAHDYSQGDIHIEHPWSRPTPPGTPMGVGYMIISNHGNQDVTLTSAQSPRAGNVSIHETHMHDGVMRMSPVKGGLVIPAGETVELKPHSYHLMLEQLTQPLAEGEFIPVELAFDGAEGMAVELEVHPLDGKEKAMDHSGMHHH</sequence>
<reference evidence="3" key="1">
    <citation type="submission" date="2015-12" db="EMBL/GenBank/DDBJ databases">
        <authorList>
            <person name="Lima A."/>
            <person name="Farahani Zayas N."/>
            <person name="Castro Da Silva M.A."/>
            <person name="Cabral A."/>
            <person name="Pessatti M.L."/>
        </authorList>
    </citation>
    <scope>NUCLEOTIDE SEQUENCE [LARGE SCALE GENOMIC DNA]</scope>
    <source>
        <strain evidence="3">LAMA 842</strain>
    </source>
</reference>
<dbReference type="AlphaFoldDB" id="A0A137S3Q5"/>
<dbReference type="InterPro" id="IPR007410">
    <property type="entry name" value="LpqE-like"/>
</dbReference>
<dbReference type="PATRIC" id="fig|1306954.6.peg.2130"/>
<comment type="caution">
    <text evidence="2">The sequence shown here is derived from an EMBL/GenBank/DDBJ whole genome shotgun (WGS) entry which is preliminary data.</text>
</comment>
<dbReference type="Pfam" id="PF04314">
    <property type="entry name" value="PCuAC"/>
    <property type="match status" value="1"/>
</dbReference>
<dbReference type="InterPro" id="IPR036182">
    <property type="entry name" value="PCuAC_sf"/>
</dbReference>
<dbReference type="PANTHER" id="PTHR36302">
    <property type="entry name" value="BLR7088 PROTEIN"/>
    <property type="match status" value="1"/>
</dbReference>
<keyword evidence="3" id="KW-1185">Reference proteome</keyword>
<name>A0A137S3Q5_9GAMM</name>
<dbReference type="Gene3D" id="2.60.40.1890">
    <property type="entry name" value="PCu(A)C copper chaperone"/>
    <property type="match status" value="1"/>
</dbReference>
<organism evidence="2 3">
    <name type="scientific">Marinobacter excellens LAMA 842</name>
    <dbReference type="NCBI Taxonomy" id="1306954"/>
    <lineage>
        <taxon>Bacteria</taxon>
        <taxon>Pseudomonadati</taxon>
        <taxon>Pseudomonadota</taxon>
        <taxon>Gammaproteobacteria</taxon>
        <taxon>Pseudomonadales</taxon>
        <taxon>Marinobacteraceae</taxon>
        <taxon>Marinobacter</taxon>
    </lineage>
</organism>
<evidence type="ECO:0000313" key="3">
    <source>
        <dbReference type="Proteomes" id="UP000070282"/>
    </source>
</evidence>
<protein>
    <submittedName>
        <fullName evidence="2">Copper metallochaperone, bacterial-like Cox17 protein</fullName>
    </submittedName>
</protein>
<dbReference type="EMBL" id="LOCO01000026">
    <property type="protein sequence ID" value="KXO07069.1"/>
    <property type="molecule type" value="Genomic_DNA"/>
</dbReference>
<evidence type="ECO:0000256" key="1">
    <source>
        <dbReference type="SAM" id="SignalP"/>
    </source>
</evidence>
<gene>
    <name evidence="2" type="ORF">J122_3564</name>
</gene>
<dbReference type="RefSeq" id="WP_061333345.1">
    <property type="nucleotide sequence ID" value="NZ_LOCO01000026.1"/>
</dbReference>
<accession>A0A137S3Q5</accession>
<dbReference type="InterPro" id="IPR058248">
    <property type="entry name" value="Lxx211020-like"/>
</dbReference>
<dbReference type="SUPFAM" id="SSF110087">
    <property type="entry name" value="DR1885-like metal-binding protein"/>
    <property type="match status" value="1"/>
</dbReference>
<dbReference type="PANTHER" id="PTHR36302:SF1">
    <property type="entry name" value="COPPER CHAPERONE PCU(A)C"/>
    <property type="match status" value="1"/>
</dbReference>
<feature type="signal peptide" evidence="1">
    <location>
        <begin position="1"/>
        <end position="24"/>
    </location>
</feature>
<dbReference type="Proteomes" id="UP000070282">
    <property type="component" value="Unassembled WGS sequence"/>
</dbReference>
<dbReference type="GeneID" id="94722967"/>
<keyword evidence="1" id="KW-0732">Signal</keyword>